<dbReference type="SUPFAM" id="SSF53697">
    <property type="entry name" value="SIS domain"/>
    <property type="match status" value="1"/>
</dbReference>
<dbReference type="InterPro" id="IPR050099">
    <property type="entry name" value="SIS_GmhA/DiaA_subfam"/>
</dbReference>
<gene>
    <name evidence="3" type="ORF">JOD64_004965</name>
</gene>
<evidence type="ECO:0000259" key="2">
    <source>
        <dbReference type="PROSITE" id="PS51464"/>
    </source>
</evidence>
<dbReference type="Gene3D" id="3.40.50.10490">
    <property type="entry name" value="Glucose-6-phosphate isomerase like protein, domain 1"/>
    <property type="match status" value="1"/>
</dbReference>
<dbReference type="EC" id="5.3.1.28" evidence="3"/>
<reference evidence="3 4" key="1">
    <citation type="submission" date="2021-01" db="EMBL/GenBank/DDBJ databases">
        <title>Sequencing the genomes of 1000 actinobacteria strains.</title>
        <authorList>
            <person name="Klenk H.-P."/>
        </authorList>
    </citation>
    <scope>NUCLEOTIDE SEQUENCE [LARGE SCALE GENOMIC DNA]</scope>
    <source>
        <strain evidence="3 4">DSM 100204</strain>
    </source>
</reference>
<dbReference type="InterPro" id="IPR046348">
    <property type="entry name" value="SIS_dom_sf"/>
</dbReference>
<name>A0ABS2LZV6_9ACTN</name>
<proteinExistence type="predicted"/>
<keyword evidence="3" id="KW-0413">Isomerase</keyword>
<comment type="caution">
    <text evidence="3">The sequence shown here is derived from an EMBL/GenBank/DDBJ whole genome shotgun (WGS) entry which is preliminary data.</text>
</comment>
<sequence>MPAGSLLDTHLTNLAAALVPYRGCESQLARWGADLARRLAAGGRLLVAGNGGSAAEAQHLTAELVGKLHDDRQPLSAIALHAETSALTAIANDYGYTEVYARQVRAHGRPGDVLLLLSTSGTSPNLVSAAQAARDVGVTTWALTGAAPNPLADACDDVLAVASPDTQVVQELHLVTSHLLCEYLEQELAAPSDPAVRHRVPEEPTPAGQLPSGPVRAGVEVVLDGGTGQQVDA</sequence>
<keyword evidence="4" id="KW-1185">Reference proteome</keyword>
<organism evidence="3 4">
    <name type="scientific">Micromonospora luteifusca</name>
    <dbReference type="NCBI Taxonomy" id="709860"/>
    <lineage>
        <taxon>Bacteria</taxon>
        <taxon>Bacillati</taxon>
        <taxon>Actinomycetota</taxon>
        <taxon>Actinomycetes</taxon>
        <taxon>Micromonosporales</taxon>
        <taxon>Micromonosporaceae</taxon>
        <taxon>Micromonospora</taxon>
    </lineage>
</organism>
<dbReference type="PROSITE" id="PS51464">
    <property type="entry name" value="SIS"/>
    <property type="match status" value="1"/>
</dbReference>
<feature type="domain" description="SIS" evidence="2">
    <location>
        <begin position="35"/>
        <end position="190"/>
    </location>
</feature>
<dbReference type="EMBL" id="JAFBBP010000001">
    <property type="protein sequence ID" value="MBM7493743.1"/>
    <property type="molecule type" value="Genomic_DNA"/>
</dbReference>
<feature type="region of interest" description="Disordered" evidence="1">
    <location>
        <begin position="192"/>
        <end position="217"/>
    </location>
</feature>
<dbReference type="PANTHER" id="PTHR30390">
    <property type="entry name" value="SEDOHEPTULOSE 7-PHOSPHATE ISOMERASE / DNAA INITIATOR-ASSOCIATING FACTOR FOR REPLICATION INITIATION"/>
    <property type="match status" value="1"/>
</dbReference>
<evidence type="ECO:0000313" key="3">
    <source>
        <dbReference type="EMBL" id="MBM7493743.1"/>
    </source>
</evidence>
<dbReference type="Pfam" id="PF13580">
    <property type="entry name" value="SIS_2"/>
    <property type="match status" value="1"/>
</dbReference>
<evidence type="ECO:0000313" key="4">
    <source>
        <dbReference type="Proteomes" id="UP000764837"/>
    </source>
</evidence>
<protein>
    <submittedName>
        <fullName evidence="3">D-sedoheptulose 7-phosphate isomerase</fullName>
        <ecNumber evidence="3">5.3.1.28</ecNumber>
    </submittedName>
</protein>
<dbReference type="PANTHER" id="PTHR30390:SF6">
    <property type="entry name" value="DNAA INITIATOR-ASSOCIATING PROTEIN DIAA"/>
    <property type="match status" value="1"/>
</dbReference>
<dbReference type="InterPro" id="IPR001347">
    <property type="entry name" value="SIS_dom"/>
</dbReference>
<evidence type="ECO:0000256" key="1">
    <source>
        <dbReference type="SAM" id="MobiDB-lite"/>
    </source>
</evidence>
<accession>A0ABS2LZV6</accession>
<dbReference type="GO" id="GO:0016853">
    <property type="term" value="F:isomerase activity"/>
    <property type="evidence" value="ECO:0007669"/>
    <property type="project" value="UniProtKB-KW"/>
</dbReference>
<dbReference type="InterPro" id="IPR035461">
    <property type="entry name" value="GmhA/DiaA"/>
</dbReference>
<dbReference type="Proteomes" id="UP000764837">
    <property type="component" value="Unassembled WGS sequence"/>
</dbReference>
<dbReference type="CDD" id="cd05006">
    <property type="entry name" value="SIS_GmhA"/>
    <property type="match status" value="1"/>
</dbReference>